<name>A0AAV4VE76_9ARAC</name>
<dbReference type="AlphaFoldDB" id="A0AAV4VE76"/>
<evidence type="ECO:0000313" key="1">
    <source>
        <dbReference type="EMBL" id="GIY68408.1"/>
    </source>
</evidence>
<protein>
    <submittedName>
        <fullName evidence="1">Uncharacterized protein</fullName>
    </submittedName>
</protein>
<dbReference type="Proteomes" id="UP001054837">
    <property type="component" value="Unassembled WGS sequence"/>
</dbReference>
<reference evidence="1 2" key="1">
    <citation type="submission" date="2021-06" db="EMBL/GenBank/DDBJ databases">
        <title>Caerostris darwini draft genome.</title>
        <authorList>
            <person name="Kono N."/>
            <person name="Arakawa K."/>
        </authorList>
    </citation>
    <scope>NUCLEOTIDE SEQUENCE [LARGE SCALE GENOMIC DNA]</scope>
</reference>
<evidence type="ECO:0000313" key="2">
    <source>
        <dbReference type="Proteomes" id="UP001054837"/>
    </source>
</evidence>
<proteinExistence type="predicted"/>
<dbReference type="EMBL" id="BPLQ01012866">
    <property type="protein sequence ID" value="GIY68408.1"/>
    <property type="molecule type" value="Genomic_DNA"/>
</dbReference>
<comment type="caution">
    <text evidence="1">The sequence shown here is derived from an EMBL/GenBank/DDBJ whole genome shotgun (WGS) entry which is preliminary data.</text>
</comment>
<organism evidence="1 2">
    <name type="scientific">Caerostris darwini</name>
    <dbReference type="NCBI Taxonomy" id="1538125"/>
    <lineage>
        <taxon>Eukaryota</taxon>
        <taxon>Metazoa</taxon>
        <taxon>Ecdysozoa</taxon>
        <taxon>Arthropoda</taxon>
        <taxon>Chelicerata</taxon>
        <taxon>Arachnida</taxon>
        <taxon>Araneae</taxon>
        <taxon>Araneomorphae</taxon>
        <taxon>Entelegynae</taxon>
        <taxon>Araneoidea</taxon>
        <taxon>Araneidae</taxon>
        <taxon>Caerostris</taxon>
    </lineage>
</organism>
<keyword evidence="2" id="KW-1185">Reference proteome</keyword>
<sequence>MDYRAAVRNEFFFSTIVCGELTVCEISWTLSGYPPLRWTHAIYTGTSRQPNVKKVKCISMSRLDRVNMAPAAFESTTTGGTVCQSVRLHEWWCFAFH</sequence>
<gene>
    <name evidence="1" type="ORF">CDAR_251971</name>
</gene>
<accession>A0AAV4VE76</accession>